<protein>
    <submittedName>
        <fullName evidence="1">Uncharacterized protein</fullName>
    </submittedName>
</protein>
<gene>
    <name evidence="1" type="ORF">KSP40_PGU017925</name>
</gene>
<keyword evidence="2" id="KW-1185">Reference proteome</keyword>
<comment type="caution">
    <text evidence="1">The sequence shown here is derived from an EMBL/GenBank/DDBJ whole genome shotgun (WGS) entry which is preliminary data.</text>
</comment>
<accession>A0ABR2LTF2</accession>
<dbReference type="EMBL" id="JBBWWR010000015">
    <property type="protein sequence ID" value="KAK8949764.1"/>
    <property type="molecule type" value="Genomic_DNA"/>
</dbReference>
<proteinExistence type="predicted"/>
<dbReference type="Proteomes" id="UP001412067">
    <property type="component" value="Unassembled WGS sequence"/>
</dbReference>
<sequence>MILTTLVGSRRSGLYTPILTVHEDLQLHDDEQSSIGGTSLPDRFNSYHYANLEDVEDVVESSNNANSEMVLISVDGHVLTAPISANEENMGILKLDNPQFHLGPGERPRDEFRSGGDMWEDGVFVDMEACTSKESRALENPIEIPNDINSVSFHGEHAQSIGNLELRKGLGHIAASIDKEDMFRSCLDLTLHVQDRDSQDSEAKVNSKNSPSFKYIVGGESSSRSDATVLSYSLNAENNVLENHSCDVFKQNEDQIGSVVSPCNFDSPSDWALRSVENAAVASEKNLATDNETQKNSIDDSVGTLGSGLQCVSVSNEIAVTEVDIIQTEDQGFQNSNSFLGM</sequence>
<organism evidence="1 2">
    <name type="scientific">Platanthera guangdongensis</name>
    <dbReference type="NCBI Taxonomy" id="2320717"/>
    <lineage>
        <taxon>Eukaryota</taxon>
        <taxon>Viridiplantae</taxon>
        <taxon>Streptophyta</taxon>
        <taxon>Embryophyta</taxon>
        <taxon>Tracheophyta</taxon>
        <taxon>Spermatophyta</taxon>
        <taxon>Magnoliopsida</taxon>
        <taxon>Liliopsida</taxon>
        <taxon>Asparagales</taxon>
        <taxon>Orchidaceae</taxon>
        <taxon>Orchidoideae</taxon>
        <taxon>Orchideae</taxon>
        <taxon>Orchidinae</taxon>
        <taxon>Platanthera</taxon>
    </lineage>
</organism>
<evidence type="ECO:0000313" key="1">
    <source>
        <dbReference type="EMBL" id="KAK8949764.1"/>
    </source>
</evidence>
<reference evidence="1 2" key="1">
    <citation type="journal article" date="2022" name="Nat. Plants">
        <title>Genomes of leafy and leafless Platanthera orchids illuminate the evolution of mycoheterotrophy.</title>
        <authorList>
            <person name="Li M.H."/>
            <person name="Liu K.W."/>
            <person name="Li Z."/>
            <person name="Lu H.C."/>
            <person name="Ye Q.L."/>
            <person name="Zhang D."/>
            <person name="Wang J.Y."/>
            <person name="Li Y.F."/>
            <person name="Zhong Z.M."/>
            <person name="Liu X."/>
            <person name="Yu X."/>
            <person name="Liu D.K."/>
            <person name="Tu X.D."/>
            <person name="Liu B."/>
            <person name="Hao Y."/>
            <person name="Liao X.Y."/>
            <person name="Jiang Y.T."/>
            <person name="Sun W.H."/>
            <person name="Chen J."/>
            <person name="Chen Y.Q."/>
            <person name="Ai Y."/>
            <person name="Zhai J.W."/>
            <person name="Wu S.S."/>
            <person name="Zhou Z."/>
            <person name="Hsiao Y.Y."/>
            <person name="Wu W.L."/>
            <person name="Chen Y.Y."/>
            <person name="Lin Y.F."/>
            <person name="Hsu J.L."/>
            <person name="Li C.Y."/>
            <person name="Wang Z.W."/>
            <person name="Zhao X."/>
            <person name="Zhong W.Y."/>
            <person name="Ma X.K."/>
            <person name="Ma L."/>
            <person name="Huang J."/>
            <person name="Chen G.Z."/>
            <person name="Huang M.Z."/>
            <person name="Huang L."/>
            <person name="Peng D.H."/>
            <person name="Luo Y.B."/>
            <person name="Zou S.Q."/>
            <person name="Chen S.P."/>
            <person name="Lan S."/>
            <person name="Tsai W.C."/>
            <person name="Van de Peer Y."/>
            <person name="Liu Z.J."/>
        </authorList>
    </citation>
    <scope>NUCLEOTIDE SEQUENCE [LARGE SCALE GENOMIC DNA]</scope>
    <source>
        <strain evidence="1">Lor288</strain>
    </source>
</reference>
<evidence type="ECO:0000313" key="2">
    <source>
        <dbReference type="Proteomes" id="UP001412067"/>
    </source>
</evidence>
<name>A0ABR2LTF2_9ASPA</name>